<evidence type="ECO:0000313" key="4">
    <source>
        <dbReference type="EMBL" id="TRD23490.1"/>
    </source>
</evidence>
<proteinExistence type="predicted"/>
<evidence type="ECO:0000259" key="3">
    <source>
        <dbReference type="Pfam" id="PF00296"/>
    </source>
</evidence>
<organism evidence="4 5">
    <name type="scientific">Palleronia caenipelagi</name>
    <dbReference type="NCBI Taxonomy" id="2489174"/>
    <lineage>
        <taxon>Bacteria</taxon>
        <taxon>Pseudomonadati</taxon>
        <taxon>Pseudomonadota</taxon>
        <taxon>Alphaproteobacteria</taxon>
        <taxon>Rhodobacterales</taxon>
        <taxon>Roseobacteraceae</taxon>
        <taxon>Palleronia</taxon>
    </lineage>
</organism>
<reference evidence="4 5" key="1">
    <citation type="submission" date="2019-06" db="EMBL/GenBank/DDBJ databases">
        <title>Paenimaribius caenipelagi gen. nov., sp. nov., isolated from a tidal flat.</title>
        <authorList>
            <person name="Yoon J.-H."/>
        </authorList>
    </citation>
    <scope>NUCLEOTIDE SEQUENCE [LARGE SCALE GENOMIC DNA]</scope>
    <source>
        <strain evidence="4 5">JBTF-M29</strain>
    </source>
</reference>
<dbReference type="Gene3D" id="3.20.20.30">
    <property type="entry name" value="Luciferase-like domain"/>
    <property type="match status" value="1"/>
</dbReference>
<dbReference type="InterPro" id="IPR019949">
    <property type="entry name" value="CmoO-like"/>
</dbReference>
<dbReference type="PANTHER" id="PTHR30137:SF6">
    <property type="entry name" value="LUCIFERASE-LIKE MONOOXYGENASE"/>
    <property type="match status" value="1"/>
</dbReference>
<dbReference type="RefSeq" id="WP_142832812.1">
    <property type="nucleotide sequence ID" value="NZ_VFSV01000001.1"/>
</dbReference>
<dbReference type="OrthoDB" id="9780518at2"/>
<dbReference type="InterPro" id="IPR011251">
    <property type="entry name" value="Luciferase-like_dom"/>
</dbReference>
<dbReference type="AlphaFoldDB" id="A0A547QAV4"/>
<name>A0A547QAV4_9RHOB</name>
<dbReference type="InterPro" id="IPR050766">
    <property type="entry name" value="Bact_Lucif_Oxidored"/>
</dbReference>
<dbReference type="Proteomes" id="UP000318590">
    <property type="component" value="Unassembled WGS sequence"/>
</dbReference>
<dbReference type="SUPFAM" id="SSF51679">
    <property type="entry name" value="Bacterial luciferase-like"/>
    <property type="match status" value="1"/>
</dbReference>
<dbReference type="EMBL" id="VFSV01000001">
    <property type="protein sequence ID" value="TRD23490.1"/>
    <property type="molecule type" value="Genomic_DNA"/>
</dbReference>
<keyword evidence="5" id="KW-1185">Reference proteome</keyword>
<dbReference type="FunFam" id="3.20.20.30:FF:000002">
    <property type="entry name" value="LLM class flavin-dependent oxidoreductase"/>
    <property type="match status" value="1"/>
</dbReference>
<comment type="caution">
    <text evidence="4">The sequence shown here is derived from an EMBL/GenBank/DDBJ whole genome shotgun (WGS) entry which is preliminary data.</text>
</comment>
<evidence type="ECO:0000313" key="5">
    <source>
        <dbReference type="Proteomes" id="UP000318590"/>
    </source>
</evidence>
<dbReference type="CDD" id="cd00347">
    <property type="entry name" value="Flavin_utilizing_monoxygenases"/>
    <property type="match status" value="1"/>
</dbReference>
<protein>
    <recommendedName>
        <fullName evidence="2">Luciferase-like monooxygenase</fullName>
    </recommendedName>
</protein>
<comment type="similarity">
    <text evidence="1">To bacterial alkanal monooxygenase alpha and beta chains.</text>
</comment>
<dbReference type="GO" id="GO:0016705">
    <property type="term" value="F:oxidoreductase activity, acting on paired donors, with incorporation or reduction of molecular oxygen"/>
    <property type="evidence" value="ECO:0007669"/>
    <property type="project" value="InterPro"/>
</dbReference>
<evidence type="ECO:0000256" key="2">
    <source>
        <dbReference type="ARBA" id="ARBA00074555"/>
    </source>
</evidence>
<dbReference type="InterPro" id="IPR036661">
    <property type="entry name" value="Luciferase-like_sf"/>
</dbReference>
<accession>A0A547QAV4</accession>
<dbReference type="Pfam" id="PF00296">
    <property type="entry name" value="Bac_luciferase"/>
    <property type="match status" value="1"/>
</dbReference>
<evidence type="ECO:0000256" key="1">
    <source>
        <dbReference type="ARBA" id="ARBA00007789"/>
    </source>
</evidence>
<feature type="domain" description="Luciferase-like" evidence="3">
    <location>
        <begin position="1"/>
        <end position="298"/>
    </location>
</feature>
<dbReference type="PANTHER" id="PTHR30137">
    <property type="entry name" value="LUCIFERASE-LIKE MONOOXYGENASE"/>
    <property type="match status" value="1"/>
</dbReference>
<dbReference type="GO" id="GO:0005829">
    <property type="term" value="C:cytosol"/>
    <property type="evidence" value="ECO:0007669"/>
    <property type="project" value="TreeGrafter"/>
</dbReference>
<gene>
    <name evidence="4" type="ORF">FEV53_00290</name>
</gene>
<sequence length="330" mass="35469">MRYSILDLAHVTDTGTPRDALEQSIDLARHAEKWSYHRFWLAEHHSLRGVASSATAVMLGQIAAATNQIRVGSGGIMLPNHAPLVVAEAFGTLETLYPGRIDLGLGRAPGGDMAVIRALRRGPHDDFQEDVQELQRLLGPIEASAKVRAVPGEGTNVPIWILGSSLYGASLAAQLGLPYAFASHFAPDALEEALTVYRQNFRPSAQLDQPHAMVAVNVFAAESRDEARYLRSSAEQSFANLVQGRPSKLPAPVADITSVVAEPVLGRVQHMMAVTATGTRTDVSGQLASLIDWLRPDELILTGAIHDHAARLKSFRLASEALADLQSVAA</sequence>
<dbReference type="NCBIfam" id="TIGR03558">
    <property type="entry name" value="oxido_grp_1"/>
    <property type="match status" value="1"/>
</dbReference>